<feature type="transmembrane region" description="Helical" evidence="6">
    <location>
        <begin position="236"/>
        <end position="258"/>
    </location>
</feature>
<organism evidence="8 9">
    <name type="scientific">Saguinus oedipus</name>
    <name type="common">Cotton-top tamarin</name>
    <name type="synonym">Oedipomidas oedipus</name>
    <dbReference type="NCBI Taxonomy" id="9490"/>
    <lineage>
        <taxon>Eukaryota</taxon>
        <taxon>Metazoa</taxon>
        <taxon>Chordata</taxon>
        <taxon>Craniata</taxon>
        <taxon>Vertebrata</taxon>
        <taxon>Euteleostomi</taxon>
        <taxon>Mammalia</taxon>
        <taxon>Eutheria</taxon>
        <taxon>Euarchontoglires</taxon>
        <taxon>Primates</taxon>
        <taxon>Haplorrhini</taxon>
        <taxon>Platyrrhini</taxon>
        <taxon>Cebidae</taxon>
        <taxon>Callitrichinae</taxon>
        <taxon>Saguinus</taxon>
    </lineage>
</organism>
<feature type="domain" description="Major facilitator superfamily (MFS) profile" evidence="7">
    <location>
        <begin position="1"/>
        <end position="295"/>
    </location>
</feature>
<evidence type="ECO:0000256" key="3">
    <source>
        <dbReference type="ARBA" id="ARBA00022989"/>
    </source>
</evidence>
<feature type="transmembrane region" description="Helical" evidence="6">
    <location>
        <begin position="45"/>
        <end position="63"/>
    </location>
</feature>
<sequence>MPLIPHPRSKKRFCPSIWSTTVVFYYVPEASLEVEEVPFEFGRKLCLLTTILINAASGVLMAISPTYTWMLIFRLIQGLVSKAGWLIGFILITEFVGLRYRRTVGIFYQAAFTVGLLVLAGVAYALPHWRWLQFTVTLPNFCFLLYYWCIPESPRWLISQNKNAKAMKVIKHIAKKNGKSLTTSLQELLSHQMPSPASYAQVPITPIICILTILRFTSSVVYQGLIMHVGLAADNIYLDFFYSALVEFPAAFLVILTVDRIGRRYPWAASNMEPPQMQTEDTLPSKHSVREGENT</sequence>
<keyword evidence="2 6" id="KW-0812">Transmembrane</keyword>
<dbReference type="PROSITE" id="PS00216">
    <property type="entry name" value="SUGAR_TRANSPORT_1"/>
    <property type="match status" value="1"/>
</dbReference>
<dbReference type="PANTHER" id="PTHR24064">
    <property type="entry name" value="SOLUTE CARRIER FAMILY 22 MEMBER"/>
    <property type="match status" value="1"/>
</dbReference>
<feature type="transmembrane region" description="Helical" evidence="6">
    <location>
        <begin position="104"/>
        <end position="125"/>
    </location>
</feature>
<evidence type="ECO:0000256" key="2">
    <source>
        <dbReference type="ARBA" id="ARBA00022692"/>
    </source>
</evidence>
<keyword evidence="3 6" id="KW-1133">Transmembrane helix</keyword>
<evidence type="ECO:0000259" key="7">
    <source>
        <dbReference type="PROSITE" id="PS50850"/>
    </source>
</evidence>
<dbReference type="EMBL" id="JASSZA010000004">
    <property type="protein sequence ID" value="KAK2114636.1"/>
    <property type="molecule type" value="Genomic_DNA"/>
</dbReference>
<dbReference type="InterPro" id="IPR005829">
    <property type="entry name" value="Sugar_transporter_CS"/>
</dbReference>
<accession>A0ABQ9VZS6</accession>
<dbReference type="InterPro" id="IPR020846">
    <property type="entry name" value="MFS_dom"/>
</dbReference>
<comment type="subcellular location">
    <subcellularLocation>
        <location evidence="1">Membrane</location>
        <topology evidence="1">Multi-pass membrane protein</topology>
    </subcellularLocation>
</comment>
<dbReference type="PROSITE" id="PS50850">
    <property type="entry name" value="MFS"/>
    <property type="match status" value="1"/>
</dbReference>
<evidence type="ECO:0000256" key="5">
    <source>
        <dbReference type="SAM" id="MobiDB-lite"/>
    </source>
</evidence>
<feature type="region of interest" description="Disordered" evidence="5">
    <location>
        <begin position="271"/>
        <end position="295"/>
    </location>
</feature>
<dbReference type="Proteomes" id="UP001266305">
    <property type="component" value="Unassembled WGS sequence"/>
</dbReference>
<dbReference type="InterPro" id="IPR036259">
    <property type="entry name" value="MFS_trans_sf"/>
</dbReference>
<dbReference type="Pfam" id="PF00083">
    <property type="entry name" value="Sugar_tr"/>
    <property type="match status" value="1"/>
</dbReference>
<evidence type="ECO:0000313" key="9">
    <source>
        <dbReference type="Proteomes" id="UP001266305"/>
    </source>
</evidence>
<keyword evidence="4 6" id="KW-0472">Membrane</keyword>
<feature type="transmembrane region" description="Helical" evidence="6">
    <location>
        <begin position="197"/>
        <end position="216"/>
    </location>
</feature>
<reference evidence="8 9" key="1">
    <citation type="submission" date="2023-05" db="EMBL/GenBank/DDBJ databases">
        <title>B98-5 Cell Line De Novo Hybrid Assembly: An Optical Mapping Approach.</title>
        <authorList>
            <person name="Kananen K."/>
            <person name="Auerbach J.A."/>
            <person name="Kautto E."/>
            <person name="Blachly J.S."/>
        </authorList>
    </citation>
    <scope>NUCLEOTIDE SEQUENCE [LARGE SCALE GENOMIC DNA]</scope>
    <source>
        <strain evidence="8">B95-8</strain>
        <tissue evidence="8">Cell line</tissue>
    </source>
</reference>
<comment type="caution">
    <text evidence="8">The sequence shown here is derived from an EMBL/GenBank/DDBJ whole genome shotgun (WGS) entry which is preliminary data.</text>
</comment>
<evidence type="ECO:0000256" key="1">
    <source>
        <dbReference type="ARBA" id="ARBA00004141"/>
    </source>
</evidence>
<dbReference type="SUPFAM" id="SSF103473">
    <property type="entry name" value="MFS general substrate transporter"/>
    <property type="match status" value="1"/>
</dbReference>
<name>A0ABQ9VZS6_SAGOE</name>
<evidence type="ECO:0000256" key="6">
    <source>
        <dbReference type="SAM" id="Phobius"/>
    </source>
</evidence>
<evidence type="ECO:0000256" key="4">
    <source>
        <dbReference type="ARBA" id="ARBA00023136"/>
    </source>
</evidence>
<gene>
    <name evidence="8" type="ORF">P7K49_008902</name>
</gene>
<protein>
    <recommendedName>
        <fullName evidence="7">Major facilitator superfamily (MFS) profile domain-containing protein</fullName>
    </recommendedName>
</protein>
<dbReference type="Gene3D" id="1.20.1250.20">
    <property type="entry name" value="MFS general substrate transporter like domains"/>
    <property type="match status" value="1"/>
</dbReference>
<dbReference type="InterPro" id="IPR005828">
    <property type="entry name" value="MFS_sugar_transport-like"/>
</dbReference>
<evidence type="ECO:0000313" key="8">
    <source>
        <dbReference type="EMBL" id="KAK2114636.1"/>
    </source>
</evidence>
<feature type="transmembrane region" description="Helical" evidence="6">
    <location>
        <begin position="131"/>
        <end position="150"/>
    </location>
</feature>
<keyword evidence="9" id="KW-1185">Reference proteome</keyword>
<proteinExistence type="predicted"/>